<dbReference type="PANTHER" id="PTHR12332:SF1">
    <property type="entry name" value="KEREN-RELATED"/>
    <property type="match status" value="1"/>
</dbReference>
<feature type="transmembrane region" description="Helical" evidence="3">
    <location>
        <begin position="96"/>
        <end position="125"/>
    </location>
</feature>
<keyword evidence="3" id="KW-1133">Transmembrane helix</keyword>
<dbReference type="InterPro" id="IPR000742">
    <property type="entry name" value="EGF"/>
</dbReference>
<evidence type="ECO:0000256" key="1">
    <source>
        <dbReference type="PROSITE-ProRule" id="PRU00076"/>
    </source>
</evidence>
<dbReference type="Pfam" id="PF00008">
    <property type="entry name" value="EGF"/>
    <property type="match status" value="1"/>
</dbReference>
<feature type="disulfide bond" evidence="1">
    <location>
        <begin position="60"/>
        <end position="69"/>
    </location>
</feature>
<dbReference type="VEuPathDB" id="VectorBase:LDEU000882"/>
<keyword evidence="6" id="KW-1185">Reference proteome</keyword>
<sequence length="139" mass="15866">MKACSSRSTPKPRSPSPTTRPNITFQTYACPEAYAKWYCLNGATCFSVRIGESILYNCECADGFMGQRCEFKDLDGSYLPTKEKVLIETASVSNGFMFAFLLIVFLSIIVYTYLRLVFIILHIFYLSFKTLVIRQTYDP</sequence>
<keyword evidence="3" id="KW-0812">Transmembrane</keyword>
<dbReference type="PROSITE" id="PS50026">
    <property type="entry name" value="EGF_3"/>
    <property type="match status" value="1"/>
</dbReference>
<dbReference type="EMBL" id="NCKV01000256">
    <property type="protein sequence ID" value="RWS31156.1"/>
    <property type="molecule type" value="Genomic_DNA"/>
</dbReference>
<dbReference type="PROSITE" id="PS01186">
    <property type="entry name" value="EGF_2"/>
    <property type="match status" value="1"/>
</dbReference>
<dbReference type="CDD" id="cd00054">
    <property type="entry name" value="EGF_CA"/>
    <property type="match status" value="1"/>
</dbReference>
<comment type="caution">
    <text evidence="1">Lacks conserved residue(s) required for the propagation of feature annotation.</text>
</comment>
<evidence type="ECO:0000256" key="3">
    <source>
        <dbReference type="SAM" id="Phobius"/>
    </source>
</evidence>
<dbReference type="OrthoDB" id="6233064at2759"/>
<dbReference type="Gene3D" id="2.10.25.10">
    <property type="entry name" value="Laminin"/>
    <property type="match status" value="1"/>
</dbReference>
<feature type="region of interest" description="Disordered" evidence="2">
    <location>
        <begin position="1"/>
        <end position="20"/>
    </location>
</feature>
<name>A0A443SUD9_9ACAR</name>
<evidence type="ECO:0000313" key="6">
    <source>
        <dbReference type="Proteomes" id="UP000288716"/>
    </source>
</evidence>
<evidence type="ECO:0000256" key="2">
    <source>
        <dbReference type="SAM" id="MobiDB-lite"/>
    </source>
</evidence>
<dbReference type="STRING" id="299467.A0A443SUD9"/>
<evidence type="ECO:0000313" key="5">
    <source>
        <dbReference type="EMBL" id="RWS31156.1"/>
    </source>
</evidence>
<keyword evidence="3" id="KW-0472">Membrane</keyword>
<keyword evidence="1" id="KW-1015">Disulfide bond</keyword>
<dbReference type="InterPro" id="IPR043403">
    <property type="entry name" value="Gurken/Spitz"/>
</dbReference>
<dbReference type="AlphaFoldDB" id="A0A443SUD9"/>
<gene>
    <name evidence="5" type="ORF">B4U80_05190</name>
</gene>
<keyword evidence="1" id="KW-0245">EGF-like domain</keyword>
<feature type="domain" description="EGF-like" evidence="4">
    <location>
        <begin position="26"/>
        <end position="70"/>
    </location>
</feature>
<dbReference type="GO" id="GO:0005154">
    <property type="term" value="F:epidermal growth factor receptor binding"/>
    <property type="evidence" value="ECO:0007669"/>
    <property type="project" value="InterPro"/>
</dbReference>
<reference evidence="5 6" key="1">
    <citation type="journal article" date="2018" name="Gigascience">
        <title>Genomes of trombidid mites reveal novel predicted allergens and laterally-transferred genes associated with secondary metabolism.</title>
        <authorList>
            <person name="Dong X."/>
            <person name="Chaisiri K."/>
            <person name="Xia D."/>
            <person name="Armstrong S.D."/>
            <person name="Fang Y."/>
            <person name="Donnelly M.J."/>
            <person name="Kadowaki T."/>
            <person name="McGarry J.W."/>
            <person name="Darby A.C."/>
            <person name="Makepeace B.L."/>
        </authorList>
    </citation>
    <scope>NUCLEOTIDE SEQUENCE [LARGE SCALE GENOMIC DNA]</scope>
    <source>
        <strain evidence="5">UoL-UT</strain>
    </source>
</reference>
<comment type="caution">
    <text evidence="5">The sequence shown here is derived from an EMBL/GenBank/DDBJ whole genome shotgun (WGS) entry which is preliminary data.</text>
</comment>
<dbReference type="SUPFAM" id="SSF57196">
    <property type="entry name" value="EGF/Laminin"/>
    <property type="match status" value="1"/>
</dbReference>
<organism evidence="5 6">
    <name type="scientific">Leptotrombidium deliense</name>
    <dbReference type="NCBI Taxonomy" id="299467"/>
    <lineage>
        <taxon>Eukaryota</taxon>
        <taxon>Metazoa</taxon>
        <taxon>Ecdysozoa</taxon>
        <taxon>Arthropoda</taxon>
        <taxon>Chelicerata</taxon>
        <taxon>Arachnida</taxon>
        <taxon>Acari</taxon>
        <taxon>Acariformes</taxon>
        <taxon>Trombidiformes</taxon>
        <taxon>Prostigmata</taxon>
        <taxon>Anystina</taxon>
        <taxon>Parasitengona</taxon>
        <taxon>Trombiculoidea</taxon>
        <taxon>Trombiculidae</taxon>
        <taxon>Leptotrombidium</taxon>
    </lineage>
</organism>
<protein>
    <submittedName>
        <fullName evidence="5">Protein spitz-like protein</fullName>
    </submittedName>
</protein>
<dbReference type="SMART" id="SM00181">
    <property type="entry name" value="EGF"/>
    <property type="match status" value="1"/>
</dbReference>
<dbReference type="GO" id="GO:0007173">
    <property type="term" value="P:epidermal growth factor receptor signaling pathway"/>
    <property type="evidence" value="ECO:0007669"/>
    <property type="project" value="InterPro"/>
</dbReference>
<dbReference type="PANTHER" id="PTHR12332">
    <property type="entry name" value="KEREN-RELATED"/>
    <property type="match status" value="1"/>
</dbReference>
<evidence type="ECO:0000259" key="4">
    <source>
        <dbReference type="PROSITE" id="PS50026"/>
    </source>
</evidence>
<dbReference type="PROSITE" id="PS00022">
    <property type="entry name" value="EGF_1"/>
    <property type="match status" value="1"/>
</dbReference>
<dbReference type="Proteomes" id="UP000288716">
    <property type="component" value="Unassembled WGS sequence"/>
</dbReference>
<dbReference type="GO" id="GO:0048018">
    <property type="term" value="F:receptor ligand activity"/>
    <property type="evidence" value="ECO:0007669"/>
    <property type="project" value="InterPro"/>
</dbReference>
<proteinExistence type="predicted"/>
<accession>A0A443SUD9</accession>